<keyword evidence="1" id="KW-1185">Reference proteome</keyword>
<protein>
    <submittedName>
        <fullName evidence="2">DDE_Tnp_1_7 domain-containing protein</fullName>
    </submittedName>
</protein>
<proteinExistence type="predicted"/>
<evidence type="ECO:0000313" key="1">
    <source>
        <dbReference type="Proteomes" id="UP000095283"/>
    </source>
</evidence>
<dbReference type="WBParaSite" id="Hba_00116">
    <property type="protein sequence ID" value="Hba_00116"/>
    <property type="gene ID" value="Hba_00116"/>
</dbReference>
<evidence type="ECO:0000313" key="2">
    <source>
        <dbReference type="WBParaSite" id="Hba_00116"/>
    </source>
</evidence>
<reference evidence="2" key="1">
    <citation type="submission" date="2016-11" db="UniProtKB">
        <authorList>
            <consortium name="WormBaseParasite"/>
        </authorList>
    </citation>
    <scope>IDENTIFICATION</scope>
</reference>
<organism evidence="1 2">
    <name type="scientific">Heterorhabditis bacteriophora</name>
    <name type="common">Entomopathogenic nematode worm</name>
    <dbReference type="NCBI Taxonomy" id="37862"/>
    <lineage>
        <taxon>Eukaryota</taxon>
        <taxon>Metazoa</taxon>
        <taxon>Ecdysozoa</taxon>
        <taxon>Nematoda</taxon>
        <taxon>Chromadorea</taxon>
        <taxon>Rhabditida</taxon>
        <taxon>Rhabditina</taxon>
        <taxon>Rhabditomorpha</taxon>
        <taxon>Strongyloidea</taxon>
        <taxon>Heterorhabditidae</taxon>
        <taxon>Heterorhabditis</taxon>
    </lineage>
</organism>
<name>A0A1I7W680_HETBA</name>
<accession>A0A1I7W680</accession>
<sequence length="130" mass="15263">MLSLIRFTAVSSCSGVLSVDLLRSKTDVICQQRGRKRALKKTVTRQQKLERRMKREEKEAVIILYNLTYLCIETLIIYRSKVKTQFYSISEALAMHRELQHPAIYDNLNALVRLRLELNMNTERQVYIVS</sequence>
<dbReference type="AlphaFoldDB" id="A0A1I7W680"/>
<dbReference type="Proteomes" id="UP000095283">
    <property type="component" value="Unplaced"/>
</dbReference>